<gene>
    <name evidence="1" type="ORF">ACFSUL_17095</name>
</gene>
<keyword evidence="2" id="KW-1185">Reference proteome</keyword>
<sequence>MFGSVNYFTNSFKICIMNNFNLDESCSIDEKWTLLKAEIQEVTEGQPEKEIYMQNLERAYFEVKVELLGWEDEKDGN</sequence>
<dbReference type="EMBL" id="JBHUMF010000031">
    <property type="protein sequence ID" value="MFD2682458.1"/>
    <property type="molecule type" value="Genomic_DNA"/>
</dbReference>
<reference evidence="2" key="1">
    <citation type="journal article" date="2019" name="Int. J. Syst. Evol. Microbiol.">
        <title>The Global Catalogue of Microorganisms (GCM) 10K type strain sequencing project: providing services to taxonomists for standard genome sequencing and annotation.</title>
        <authorList>
            <consortium name="The Broad Institute Genomics Platform"/>
            <consortium name="The Broad Institute Genome Sequencing Center for Infectious Disease"/>
            <person name="Wu L."/>
            <person name="Ma J."/>
        </authorList>
    </citation>
    <scope>NUCLEOTIDE SEQUENCE [LARGE SCALE GENOMIC DNA]</scope>
    <source>
        <strain evidence="2">KCTC 3913</strain>
    </source>
</reference>
<evidence type="ECO:0000313" key="1">
    <source>
        <dbReference type="EMBL" id="MFD2682458.1"/>
    </source>
</evidence>
<dbReference type="RefSeq" id="WP_377937119.1">
    <property type="nucleotide sequence ID" value="NZ_JBHUMF010000031.1"/>
</dbReference>
<accession>A0ABW5RVA2</accession>
<organism evidence="1 2">
    <name type="scientific">Bacillus seohaeanensis</name>
    <dbReference type="NCBI Taxonomy" id="284580"/>
    <lineage>
        <taxon>Bacteria</taxon>
        <taxon>Bacillati</taxon>
        <taxon>Bacillota</taxon>
        <taxon>Bacilli</taxon>
        <taxon>Bacillales</taxon>
        <taxon>Bacillaceae</taxon>
        <taxon>Bacillus</taxon>
    </lineage>
</organism>
<proteinExistence type="predicted"/>
<evidence type="ECO:0000313" key="2">
    <source>
        <dbReference type="Proteomes" id="UP001597506"/>
    </source>
</evidence>
<protein>
    <submittedName>
        <fullName evidence="1">Uncharacterized protein</fullName>
    </submittedName>
</protein>
<name>A0ABW5RVA2_9BACI</name>
<dbReference type="Proteomes" id="UP001597506">
    <property type="component" value="Unassembled WGS sequence"/>
</dbReference>
<comment type="caution">
    <text evidence="1">The sequence shown here is derived from an EMBL/GenBank/DDBJ whole genome shotgun (WGS) entry which is preliminary data.</text>
</comment>